<evidence type="ECO:0000313" key="2">
    <source>
        <dbReference type="EMBL" id="TRX01913.1"/>
    </source>
</evidence>
<sequence length="76" mass="8611">MQPLRINAEWDEEARVWVATSTDVDGLAIEASTMDALIERLKIVIPELMALNCKELADDELPFMLEGFMADRLHAH</sequence>
<evidence type="ECO:0000259" key="1">
    <source>
        <dbReference type="Pfam" id="PF08972"/>
    </source>
</evidence>
<dbReference type="InterPro" id="IPR015066">
    <property type="entry name" value="DUF1902"/>
</dbReference>
<name>A0ABY3CF41_9GAMM</name>
<dbReference type="Proteomes" id="UP000733744">
    <property type="component" value="Unassembled WGS sequence"/>
</dbReference>
<gene>
    <name evidence="2" type="ORF">EKO24_003160</name>
</gene>
<dbReference type="RefSeq" id="WP_127029659.1">
    <property type="nucleotide sequence ID" value="NZ_RYFG02000017.1"/>
</dbReference>
<organism evidence="2 3">
    <name type="scientific">Candidatus Methylobacter oryzae</name>
    <dbReference type="NCBI Taxonomy" id="2497749"/>
    <lineage>
        <taxon>Bacteria</taxon>
        <taxon>Pseudomonadati</taxon>
        <taxon>Pseudomonadota</taxon>
        <taxon>Gammaproteobacteria</taxon>
        <taxon>Methylococcales</taxon>
        <taxon>Methylococcaceae</taxon>
        <taxon>Methylobacter</taxon>
    </lineage>
</organism>
<reference evidence="2 3" key="1">
    <citation type="journal article" date="2019" name="Antonie Van Leeuwenhoek">
        <title>Description of 'Ca. Methylobacter oryzae' KRF1, a novel species from the environmentally important Methylobacter clade 2.</title>
        <authorList>
            <person name="Khatri K."/>
            <person name="Mohite J.A."/>
            <person name="Pandit P.S."/>
            <person name="Bahulikar R."/>
            <person name="Rahalkar M.C."/>
        </authorList>
    </citation>
    <scope>NUCLEOTIDE SEQUENCE [LARGE SCALE GENOMIC DNA]</scope>
    <source>
        <strain evidence="2 3">KRF1</strain>
    </source>
</reference>
<protein>
    <submittedName>
        <fullName evidence="2">DUF1902 domain-containing protein</fullName>
    </submittedName>
</protein>
<keyword evidence="3" id="KW-1185">Reference proteome</keyword>
<comment type="caution">
    <text evidence="2">The sequence shown here is derived from an EMBL/GenBank/DDBJ whole genome shotgun (WGS) entry which is preliminary data.</text>
</comment>
<feature type="domain" description="DUF1902" evidence="1">
    <location>
        <begin position="4"/>
        <end position="66"/>
    </location>
</feature>
<dbReference type="Gene3D" id="3.30.2390.10">
    <property type="entry name" value="TTHA1013-like"/>
    <property type="match status" value="1"/>
</dbReference>
<proteinExistence type="predicted"/>
<accession>A0ABY3CF41</accession>
<dbReference type="EMBL" id="RYFG02000017">
    <property type="protein sequence ID" value="TRX01913.1"/>
    <property type="molecule type" value="Genomic_DNA"/>
</dbReference>
<dbReference type="Pfam" id="PF08972">
    <property type="entry name" value="DUF1902"/>
    <property type="match status" value="1"/>
</dbReference>
<evidence type="ECO:0000313" key="3">
    <source>
        <dbReference type="Proteomes" id="UP000733744"/>
    </source>
</evidence>
<dbReference type="InterPro" id="IPR035069">
    <property type="entry name" value="TTHA1013/TTHA0281-like"/>
</dbReference>
<dbReference type="SUPFAM" id="SSF143100">
    <property type="entry name" value="TTHA1013/TTHA0281-like"/>
    <property type="match status" value="1"/>
</dbReference>